<dbReference type="InterPro" id="IPR017853">
    <property type="entry name" value="GH"/>
</dbReference>
<comment type="catalytic activity">
    <reaction evidence="1">
        <text>Hydrolysis of terminal, non-reducing beta-D-glucosyl residues with release of beta-D-glucose.</text>
        <dbReference type="EC" id="3.2.1.21"/>
    </reaction>
</comment>
<evidence type="ECO:0000256" key="14">
    <source>
        <dbReference type="ARBA" id="ARBA00024983"/>
    </source>
</evidence>
<dbReference type="AlphaFoldDB" id="A0A8H6E6G2"/>
<evidence type="ECO:0000313" key="21">
    <source>
        <dbReference type="EMBL" id="KAF5859950.1"/>
    </source>
</evidence>
<dbReference type="PANTHER" id="PTHR42715:SF12">
    <property type="entry name" value="BETA-GLUCOSIDASE G-RELATED"/>
    <property type="match status" value="1"/>
</dbReference>
<keyword evidence="9" id="KW-0136">Cellulose degradation</keyword>
<keyword evidence="12" id="KW-0326">Glycosidase</keyword>
<comment type="caution">
    <text evidence="21">The sequence shown here is derived from an EMBL/GenBank/DDBJ whole genome shotgun (WGS) entry which is preliminary data.</text>
</comment>
<dbReference type="InterPro" id="IPR036881">
    <property type="entry name" value="Glyco_hydro_3_C_sf"/>
</dbReference>
<dbReference type="Gene3D" id="2.60.40.10">
    <property type="entry name" value="Immunoglobulins"/>
    <property type="match status" value="1"/>
</dbReference>
<dbReference type="GO" id="GO:0008422">
    <property type="term" value="F:beta-glucosidase activity"/>
    <property type="evidence" value="ECO:0007669"/>
    <property type="project" value="UniProtKB-EC"/>
</dbReference>
<feature type="domain" description="Fibronectin type III-like" evidence="20">
    <location>
        <begin position="703"/>
        <end position="775"/>
    </location>
</feature>
<keyword evidence="11" id="KW-0119">Carbohydrate metabolism</keyword>
<evidence type="ECO:0000256" key="3">
    <source>
        <dbReference type="ARBA" id="ARBA00004987"/>
    </source>
</evidence>
<comment type="pathway">
    <text evidence="3">Glycan metabolism; cellulose degradation.</text>
</comment>
<dbReference type="Gene3D" id="3.40.50.1700">
    <property type="entry name" value="Glycoside hydrolase family 3 C-terminal domain"/>
    <property type="match status" value="1"/>
</dbReference>
<dbReference type="Pfam" id="PF01915">
    <property type="entry name" value="Glyco_hydro_3_C"/>
    <property type="match status" value="1"/>
</dbReference>
<evidence type="ECO:0000256" key="18">
    <source>
        <dbReference type="ARBA" id="ARBA00041808"/>
    </source>
</evidence>
<keyword evidence="6" id="KW-0964">Secreted</keyword>
<dbReference type="SUPFAM" id="SSF52279">
    <property type="entry name" value="Beta-D-glucan exohydrolase, C-terminal domain"/>
    <property type="match status" value="1"/>
</dbReference>
<evidence type="ECO:0000256" key="16">
    <source>
        <dbReference type="ARBA" id="ARBA00041276"/>
    </source>
</evidence>
<evidence type="ECO:0000256" key="1">
    <source>
        <dbReference type="ARBA" id="ARBA00000448"/>
    </source>
</evidence>
<dbReference type="InterPro" id="IPR036962">
    <property type="entry name" value="Glyco_hydro_3_N_sf"/>
</dbReference>
<dbReference type="PANTHER" id="PTHR42715">
    <property type="entry name" value="BETA-GLUCOSIDASE"/>
    <property type="match status" value="1"/>
</dbReference>
<evidence type="ECO:0000256" key="13">
    <source>
        <dbReference type="ARBA" id="ARBA00023326"/>
    </source>
</evidence>
<dbReference type="GO" id="GO:0030245">
    <property type="term" value="P:cellulose catabolic process"/>
    <property type="evidence" value="ECO:0007669"/>
    <property type="project" value="UniProtKB-KW"/>
</dbReference>
<dbReference type="SUPFAM" id="SSF51445">
    <property type="entry name" value="(Trans)glycosidases"/>
    <property type="match status" value="1"/>
</dbReference>
<feature type="signal peptide" evidence="19">
    <location>
        <begin position="1"/>
        <end position="20"/>
    </location>
</feature>
<dbReference type="EMBL" id="SPNV01000147">
    <property type="protein sequence ID" value="KAF5859950.1"/>
    <property type="molecule type" value="Genomic_DNA"/>
</dbReference>
<dbReference type="Pfam" id="PF00933">
    <property type="entry name" value="Glyco_hydro_3"/>
    <property type="match status" value="1"/>
</dbReference>
<evidence type="ECO:0000256" key="6">
    <source>
        <dbReference type="ARBA" id="ARBA00022525"/>
    </source>
</evidence>
<dbReference type="InterPro" id="IPR013783">
    <property type="entry name" value="Ig-like_fold"/>
</dbReference>
<name>A0A8H6E6G2_PETAA</name>
<dbReference type="InterPro" id="IPR001764">
    <property type="entry name" value="Glyco_hydro_3_N"/>
</dbReference>
<dbReference type="Proteomes" id="UP000541154">
    <property type="component" value="Unassembled WGS sequence"/>
</dbReference>
<evidence type="ECO:0000256" key="12">
    <source>
        <dbReference type="ARBA" id="ARBA00023295"/>
    </source>
</evidence>
<protein>
    <recommendedName>
        <fullName evidence="15">Probable beta-glucosidase G</fullName>
        <ecNumber evidence="5">3.2.1.21</ecNumber>
    </recommendedName>
    <alternativeName>
        <fullName evidence="16">Beta-D-glucoside glucohydrolase G</fullName>
    </alternativeName>
    <alternativeName>
        <fullName evidence="17">Cellobiase G</fullName>
    </alternativeName>
    <alternativeName>
        <fullName evidence="18">Gentiobiase G</fullName>
    </alternativeName>
</protein>
<evidence type="ECO:0000256" key="19">
    <source>
        <dbReference type="SAM" id="SignalP"/>
    </source>
</evidence>
<dbReference type="InterPro" id="IPR050288">
    <property type="entry name" value="Cellulose_deg_GH3"/>
</dbReference>
<evidence type="ECO:0000256" key="5">
    <source>
        <dbReference type="ARBA" id="ARBA00012744"/>
    </source>
</evidence>
<dbReference type="EC" id="3.2.1.21" evidence="5"/>
<dbReference type="SMART" id="SM01217">
    <property type="entry name" value="Fn3_like"/>
    <property type="match status" value="1"/>
</dbReference>
<keyword evidence="10" id="KW-0325">Glycoprotein</keyword>
<evidence type="ECO:0000256" key="7">
    <source>
        <dbReference type="ARBA" id="ARBA00022729"/>
    </source>
</evidence>
<evidence type="ECO:0000256" key="11">
    <source>
        <dbReference type="ARBA" id="ARBA00023277"/>
    </source>
</evidence>
<reference evidence="21 22" key="1">
    <citation type="submission" date="2019-04" db="EMBL/GenBank/DDBJ databases">
        <title>Aspergillus burnettii sp. nov., novel species from soil in southeast Queensland.</title>
        <authorList>
            <person name="Gilchrist C.L.M."/>
            <person name="Pitt J.I."/>
            <person name="Lange L."/>
            <person name="Lacey H.J."/>
            <person name="Vuong D."/>
            <person name="Midgley D.J."/>
            <person name="Greenfield P."/>
            <person name="Bradbury M."/>
            <person name="Lacey E."/>
            <person name="Busk P.K."/>
            <person name="Pilgaard B."/>
            <person name="Chooi Y.H."/>
            <person name="Piggott A.M."/>
        </authorList>
    </citation>
    <scope>NUCLEOTIDE SEQUENCE [LARGE SCALE GENOMIC DNA]</scope>
    <source>
        <strain evidence="21 22">FRR 5400</strain>
    </source>
</reference>
<dbReference type="InterPro" id="IPR026891">
    <property type="entry name" value="Fn3-like"/>
</dbReference>
<evidence type="ECO:0000256" key="4">
    <source>
        <dbReference type="ARBA" id="ARBA00005336"/>
    </source>
</evidence>
<evidence type="ECO:0000259" key="20">
    <source>
        <dbReference type="SMART" id="SM01217"/>
    </source>
</evidence>
<keyword evidence="22" id="KW-1185">Reference proteome</keyword>
<dbReference type="PRINTS" id="PR00133">
    <property type="entry name" value="GLHYDRLASE3"/>
</dbReference>
<evidence type="ECO:0000256" key="15">
    <source>
        <dbReference type="ARBA" id="ARBA00039579"/>
    </source>
</evidence>
<feature type="chain" id="PRO_5034705097" description="Probable beta-glucosidase G" evidence="19">
    <location>
        <begin position="21"/>
        <end position="787"/>
    </location>
</feature>
<keyword evidence="8" id="KW-0378">Hydrolase</keyword>
<evidence type="ECO:0000256" key="2">
    <source>
        <dbReference type="ARBA" id="ARBA00004613"/>
    </source>
</evidence>
<dbReference type="Pfam" id="PF14310">
    <property type="entry name" value="Fn3-like"/>
    <property type="match status" value="1"/>
</dbReference>
<evidence type="ECO:0000256" key="10">
    <source>
        <dbReference type="ARBA" id="ARBA00023180"/>
    </source>
</evidence>
<evidence type="ECO:0000256" key="9">
    <source>
        <dbReference type="ARBA" id="ARBA00023001"/>
    </source>
</evidence>
<evidence type="ECO:0000313" key="22">
    <source>
        <dbReference type="Proteomes" id="UP000541154"/>
    </source>
</evidence>
<dbReference type="Gene3D" id="3.20.20.300">
    <property type="entry name" value="Glycoside hydrolase, family 3, N-terminal domain"/>
    <property type="match status" value="1"/>
</dbReference>
<comment type="subcellular location">
    <subcellularLocation>
        <location evidence="2">Secreted</location>
    </subcellularLocation>
</comment>
<evidence type="ECO:0000256" key="17">
    <source>
        <dbReference type="ARBA" id="ARBA00041601"/>
    </source>
</evidence>
<gene>
    <name evidence="21" type="ORF">ETB97_002210</name>
</gene>
<organism evidence="21 22">
    <name type="scientific">Petromyces alliaceus</name>
    <name type="common">Aspergillus alliaceus</name>
    <dbReference type="NCBI Taxonomy" id="209559"/>
    <lineage>
        <taxon>Eukaryota</taxon>
        <taxon>Fungi</taxon>
        <taxon>Dikarya</taxon>
        <taxon>Ascomycota</taxon>
        <taxon>Pezizomycotina</taxon>
        <taxon>Eurotiomycetes</taxon>
        <taxon>Eurotiomycetidae</taxon>
        <taxon>Eurotiales</taxon>
        <taxon>Aspergillaceae</taxon>
        <taxon>Aspergillus</taxon>
        <taxon>Aspergillus subgen. Circumdati</taxon>
    </lineage>
</organism>
<keyword evidence="13" id="KW-0624">Polysaccharide degradation</keyword>
<comment type="similarity">
    <text evidence="4">Belongs to the glycosyl hydrolase 3 family.</text>
</comment>
<sequence>MYWYLLTALSTTLLPIAANAVQSDETNPQDLSHTFINTTQWLAARAKVDSWIAAMDTTEKAFVVTGTFSGTCIEDIAPIKSIGFSGLCLQDGPAGIRLADLASVFPAGVTTAATWDKELMYQRGSAMASEFRAKGAHVLLGPAGGALGRSPWGGRNWEGFSPDPYLTGAAMDYTIRAIQDGGVQATAKHFIGNEQETMRKPTMINGKMVDSVSSNIDDRTLHELYLWPFADAVHAGVASVMCGYNRVNGSYSCENAHLMNKILKDELGFQGYVMSDFLATPHGVDPIKAGLDMNQPGPASLLPLTETYWGRNLVAAVENGTLAEARLDDMVRRVLTPYLYLGQDKDYPAIDPSSGPLLYNSFGYPIPGGFTPAGRDVRGNHSTLIRNIAAAGTVLLKNENSILPLNKSLTNIGVFGNDAADPTMGLLYPKTDGAEIGTVIVGGGSGGGRPSYIVSPLDAVRVYAQGIGARVQYVTNNTAIVTGSLTGLYPLPEVCLMFLKSWASEGVDRSTLVPDDNSASAVNKIASLCPGRTIVITHSGGPDIMPWAMNPNVSAIIAAHYPGQESGNSIMDILTGRVNPSGKLPYTIAAEEADYNTPIVNITGPEAEDSSAWQSDFTEGLFIDYRHFDQKNTTPLYEFGFGLSYTTFDLVSDLTISAPTSKVPARPPVTNGTLALGGNPSLWKTLVVCSTEVTNTGHLAGATVVQLYISLPEGNVPAGTPVRVLRGFEKVELAPGETKKVSFALTRRDMSYWDVVAQDWKIPSGEIVISAGFSSRDRRVTSTVSLV</sequence>
<dbReference type="FunFam" id="3.20.20.300:FF:000002">
    <property type="entry name" value="Probable beta-glucosidase"/>
    <property type="match status" value="1"/>
</dbReference>
<comment type="function">
    <text evidence="14">Beta-glucosidases are one of a number of cellulolytic enzymes involved in the degradation of cellulosic biomass. Catalyzes the last step releasing glucose from the inhibitory cellobiose.</text>
</comment>
<dbReference type="GO" id="GO:0005576">
    <property type="term" value="C:extracellular region"/>
    <property type="evidence" value="ECO:0007669"/>
    <property type="project" value="UniProtKB-SubCell"/>
</dbReference>
<evidence type="ECO:0000256" key="8">
    <source>
        <dbReference type="ARBA" id="ARBA00022801"/>
    </source>
</evidence>
<dbReference type="InterPro" id="IPR002772">
    <property type="entry name" value="Glyco_hydro_3_C"/>
</dbReference>
<accession>A0A8H6E6G2</accession>
<keyword evidence="7 19" id="KW-0732">Signal</keyword>
<proteinExistence type="inferred from homology"/>